<evidence type="ECO:0000313" key="13">
    <source>
        <dbReference type="Proteomes" id="UP000440578"/>
    </source>
</evidence>
<dbReference type="PANTHER" id="PTHR22600">
    <property type="entry name" value="BETA-HEXOSAMINIDASE"/>
    <property type="match status" value="1"/>
</dbReference>
<dbReference type="SUPFAM" id="SSF51445">
    <property type="entry name" value="(Trans)glycosidases"/>
    <property type="match status" value="1"/>
</dbReference>
<name>A0A6A4VBU7_AMPAM</name>
<dbReference type="Pfam" id="PF14845">
    <property type="entry name" value="Glycohydro_20b2"/>
    <property type="match status" value="1"/>
</dbReference>
<protein>
    <recommendedName>
        <fullName evidence="7">Beta-hexosaminidase</fullName>
        <ecNumber evidence="7">3.2.1.52</ecNumber>
    </recommendedName>
</protein>
<dbReference type="GO" id="GO:0005975">
    <property type="term" value="P:carbohydrate metabolic process"/>
    <property type="evidence" value="ECO:0007669"/>
    <property type="project" value="InterPro"/>
</dbReference>
<evidence type="ECO:0000256" key="9">
    <source>
        <dbReference type="SAM" id="SignalP"/>
    </source>
</evidence>
<dbReference type="GO" id="GO:0030203">
    <property type="term" value="P:glycosaminoglycan metabolic process"/>
    <property type="evidence" value="ECO:0007669"/>
    <property type="project" value="TreeGrafter"/>
</dbReference>
<dbReference type="AlphaFoldDB" id="A0A6A4VBU7"/>
<dbReference type="PIRSF" id="PIRSF001093">
    <property type="entry name" value="B-hxosamndse_ab_euk"/>
    <property type="match status" value="1"/>
</dbReference>
<evidence type="ECO:0000256" key="1">
    <source>
        <dbReference type="ARBA" id="ARBA00001231"/>
    </source>
</evidence>
<comment type="caution">
    <text evidence="12">The sequence shown here is derived from an EMBL/GenBank/DDBJ whole genome shotgun (WGS) entry which is preliminary data.</text>
</comment>
<evidence type="ECO:0000256" key="6">
    <source>
        <dbReference type="ARBA" id="ARBA00023295"/>
    </source>
</evidence>
<accession>A0A6A4VBU7</accession>
<dbReference type="EMBL" id="VIIS01002211">
    <property type="protein sequence ID" value="KAF0287101.1"/>
    <property type="molecule type" value="Genomic_DNA"/>
</dbReference>
<dbReference type="InterPro" id="IPR029018">
    <property type="entry name" value="Hex-like_dom2"/>
</dbReference>
<dbReference type="GO" id="GO:0016231">
    <property type="term" value="F:beta-N-acetylglucosaminidase activity"/>
    <property type="evidence" value="ECO:0007669"/>
    <property type="project" value="TreeGrafter"/>
</dbReference>
<evidence type="ECO:0000256" key="7">
    <source>
        <dbReference type="PIRNR" id="PIRNR001093"/>
    </source>
</evidence>
<evidence type="ECO:0000259" key="10">
    <source>
        <dbReference type="Pfam" id="PF00728"/>
    </source>
</evidence>
<dbReference type="SUPFAM" id="SSF55545">
    <property type="entry name" value="beta-N-acetylhexosaminidase-like domain"/>
    <property type="match status" value="1"/>
</dbReference>
<dbReference type="GO" id="GO:0005886">
    <property type="term" value="C:plasma membrane"/>
    <property type="evidence" value="ECO:0007669"/>
    <property type="project" value="TreeGrafter"/>
</dbReference>
<evidence type="ECO:0000256" key="5">
    <source>
        <dbReference type="ARBA" id="ARBA00023180"/>
    </source>
</evidence>
<keyword evidence="6 7" id="KW-0326">Glycosidase</keyword>
<evidence type="ECO:0000256" key="8">
    <source>
        <dbReference type="PIRSR" id="PIRSR001093-1"/>
    </source>
</evidence>
<dbReference type="FunFam" id="3.20.20.80:FF:000063">
    <property type="entry name" value="Beta-hexosaminidase"/>
    <property type="match status" value="1"/>
</dbReference>
<dbReference type="OrthoDB" id="428480at2759"/>
<organism evidence="12 13">
    <name type="scientific">Amphibalanus amphitrite</name>
    <name type="common">Striped barnacle</name>
    <name type="synonym">Balanus amphitrite</name>
    <dbReference type="NCBI Taxonomy" id="1232801"/>
    <lineage>
        <taxon>Eukaryota</taxon>
        <taxon>Metazoa</taxon>
        <taxon>Ecdysozoa</taxon>
        <taxon>Arthropoda</taxon>
        <taxon>Crustacea</taxon>
        <taxon>Multicrustacea</taxon>
        <taxon>Cirripedia</taxon>
        <taxon>Thoracica</taxon>
        <taxon>Thoracicalcarea</taxon>
        <taxon>Balanomorpha</taxon>
        <taxon>Balanoidea</taxon>
        <taxon>Balanidae</taxon>
        <taxon>Amphibalaninae</taxon>
        <taxon>Amphibalanus</taxon>
    </lineage>
</organism>
<dbReference type="Gene3D" id="3.30.379.10">
    <property type="entry name" value="Chitobiase/beta-hexosaminidase domain 2-like"/>
    <property type="match status" value="1"/>
</dbReference>
<evidence type="ECO:0000313" key="12">
    <source>
        <dbReference type="EMBL" id="KAF0287101.1"/>
    </source>
</evidence>
<keyword evidence="13" id="KW-1185">Reference proteome</keyword>
<evidence type="ECO:0000256" key="2">
    <source>
        <dbReference type="ARBA" id="ARBA00006285"/>
    </source>
</evidence>
<feature type="signal peptide" evidence="9">
    <location>
        <begin position="1"/>
        <end position="15"/>
    </location>
</feature>
<dbReference type="CDD" id="cd06562">
    <property type="entry name" value="GH20_HexA_HexB-like"/>
    <property type="match status" value="1"/>
</dbReference>
<comment type="catalytic activity">
    <reaction evidence="1 7">
        <text>Hydrolysis of terminal non-reducing N-acetyl-D-hexosamine residues in N-acetyl-beta-D-hexosaminides.</text>
        <dbReference type="EC" id="3.2.1.52"/>
    </reaction>
</comment>
<feature type="chain" id="PRO_5025415578" description="Beta-hexosaminidase" evidence="9">
    <location>
        <begin position="16"/>
        <end position="641"/>
    </location>
</feature>
<keyword evidence="4 7" id="KW-0378">Hydrolase</keyword>
<dbReference type="Pfam" id="PF00728">
    <property type="entry name" value="Glyco_hydro_20"/>
    <property type="match status" value="1"/>
</dbReference>
<keyword evidence="3 9" id="KW-0732">Signal</keyword>
<feature type="active site" description="Proton donor" evidence="8">
    <location>
        <position position="393"/>
    </location>
</feature>
<evidence type="ECO:0000259" key="11">
    <source>
        <dbReference type="Pfam" id="PF14845"/>
    </source>
</evidence>
<dbReference type="InterPro" id="IPR017853">
    <property type="entry name" value="GH"/>
</dbReference>
<dbReference type="Proteomes" id="UP000440578">
    <property type="component" value="Unassembled WGS sequence"/>
</dbReference>
<feature type="domain" description="Glycoside hydrolase family 20 catalytic" evidence="10">
    <location>
        <begin position="229"/>
        <end position="597"/>
    </location>
</feature>
<feature type="domain" description="Beta-hexosaminidase eukaryotic type N-terminal" evidence="11">
    <location>
        <begin position="78"/>
        <end position="206"/>
    </location>
</feature>
<dbReference type="Gene3D" id="3.20.20.80">
    <property type="entry name" value="Glycosidases"/>
    <property type="match status" value="1"/>
</dbReference>
<sequence>MRAVLYICLLAVSAANDMEPLTKAWARREDVCKLTSPLTFPWMWECKKGACVRTPVSEATNGMTLGGCKLTCGKGFTLWPKPTGAITLGKTPLSFTYSQVIVIVDAPQDVRGLVEKAGNRLKETLRDMRPPGGSCLKLSSARDANLATRQLTIRVTVERSDASLTLKTDESYKLNITHTDADQLEAHIEAKTFFGARHGMETLSQLVAYDDANDALMTVTADVRDAPVYPVRALTLDTSRNFISVAGLRRTIGAMAMNKLNTLHWHITDTHSFPIEITGEPRLAQYGAYSPREVYTRAEVEELVQFALERGVRLLPELDMPAHVGYGWQWGEKAGMGNLTVCLGKEPWQEFCVEPPCGQMNIINENLYKVLKTILVEYRDVFKPDLFHIGGDEINLNCWKTTPEIAAFVKEKGGDPTDDEEYMKLWIQFQERVYDMWTSIAGEQKTILWTSHLTQRPAEESRLDPSKYIIQIWTTGKDQQIGDLLKQGYELILSNYDAWYLDCGGSAWVGKGNNWCSPYKSWQTVYDNSPREIAHSFQSSSDTVASRRPSQPLRQSDFSTQILGGSAALWTEQADDANLDTKLWPRGAALAERLWAEPETDSLAAQWRLVHHRRRMVARGVQAETMQPKYCHQYDGSCYIN</sequence>
<dbReference type="InterPro" id="IPR025705">
    <property type="entry name" value="Beta_hexosaminidase_sua/sub"/>
</dbReference>
<dbReference type="EC" id="3.2.1.52" evidence="7"/>
<dbReference type="InterPro" id="IPR015883">
    <property type="entry name" value="Glyco_hydro_20_cat"/>
</dbReference>
<dbReference type="PANTHER" id="PTHR22600:SF26">
    <property type="entry name" value="BETA-N-ACETYLHEXOSAMINIDASE"/>
    <property type="match status" value="1"/>
</dbReference>
<evidence type="ECO:0000256" key="4">
    <source>
        <dbReference type="ARBA" id="ARBA00022801"/>
    </source>
</evidence>
<dbReference type="InterPro" id="IPR029019">
    <property type="entry name" value="HEX_eukaryotic_N"/>
</dbReference>
<proteinExistence type="inferred from homology"/>
<dbReference type="PRINTS" id="PR00738">
    <property type="entry name" value="GLHYDRLASE20"/>
</dbReference>
<evidence type="ECO:0000256" key="3">
    <source>
        <dbReference type="ARBA" id="ARBA00022729"/>
    </source>
</evidence>
<reference evidence="12 13" key="1">
    <citation type="submission" date="2019-07" db="EMBL/GenBank/DDBJ databases">
        <title>Draft genome assembly of a fouling barnacle, Amphibalanus amphitrite (Darwin, 1854): The first reference genome for Thecostraca.</title>
        <authorList>
            <person name="Kim W."/>
        </authorList>
    </citation>
    <scope>NUCLEOTIDE SEQUENCE [LARGE SCALE GENOMIC DNA]</scope>
    <source>
        <strain evidence="12">SNU_AA5</strain>
        <tissue evidence="12">Soma without cirri and trophi</tissue>
    </source>
</reference>
<gene>
    <name evidence="12" type="primary">HEXC_2</name>
    <name evidence="12" type="ORF">FJT64_014411</name>
</gene>
<comment type="similarity">
    <text evidence="2 7">Belongs to the glycosyl hydrolase 20 family.</text>
</comment>
<keyword evidence="5" id="KW-0325">Glycoprotein</keyword>